<dbReference type="Gene3D" id="3.20.180.20">
    <property type="entry name" value="Dynein heavy chain, N-terminal domain 2"/>
    <property type="match status" value="1"/>
</dbReference>
<dbReference type="InterPro" id="IPR042228">
    <property type="entry name" value="Dynein_linker_3"/>
</dbReference>
<dbReference type="Proteomes" id="UP001162156">
    <property type="component" value="Unassembled WGS sequence"/>
</dbReference>
<feature type="domain" description="Dynein heavy chain linker" evidence="1">
    <location>
        <begin position="2"/>
        <end position="57"/>
    </location>
</feature>
<sequence>MTSVDFDEKKTDVIVAMKSDLGERVAFEKGVQCTGGVEFWLNNLLQMVRDTVKNVIAVQSQCFVDPDYDFIVGFQPFCGQVKE</sequence>
<accession>A0AAV8XGY3</accession>
<dbReference type="Pfam" id="PF08393">
    <property type="entry name" value="DHC_N2"/>
    <property type="match status" value="1"/>
</dbReference>
<reference evidence="2" key="1">
    <citation type="journal article" date="2023" name="Insect Mol. Biol.">
        <title>Genome sequencing provides insights into the evolution of gene families encoding plant cell wall-degrading enzymes in longhorned beetles.</title>
        <authorList>
            <person name="Shin N.R."/>
            <person name="Okamura Y."/>
            <person name="Kirsch R."/>
            <person name="Pauchet Y."/>
        </authorList>
    </citation>
    <scope>NUCLEOTIDE SEQUENCE</scope>
    <source>
        <strain evidence="2">RBIC_L_NR</strain>
    </source>
</reference>
<gene>
    <name evidence="2" type="ORF">NQ314_011967</name>
</gene>
<evidence type="ECO:0000313" key="3">
    <source>
        <dbReference type="Proteomes" id="UP001162156"/>
    </source>
</evidence>
<dbReference type="InterPro" id="IPR013602">
    <property type="entry name" value="Dynein_heavy_linker"/>
</dbReference>
<evidence type="ECO:0000259" key="1">
    <source>
        <dbReference type="Pfam" id="PF08393"/>
    </source>
</evidence>
<dbReference type="AlphaFoldDB" id="A0AAV8XGY3"/>
<organism evidence="2 3">
    <name type="scientific">Rhamnusium bicolor</name>
    <dbReference type="NCBI Taxonomy" id="1586634"/>
    <lineage>
        <taxon>Eukaryota</taxon>
        <taxon>Metazoa</taxon>
        <taxon>Ecdysozoa</taxon>
        <taxon>Arthropoda</taxon>
        <taxon>Hexapoda</taxon>
        <taxon>Insecta</taxon>
        <taxon>Pterygota</taxon>
        <taxon>Neoptera</taxon>
        <taxon>Endopterygota</taxon>
        <taxon>Coleoptera</taxon>
        <taxon>Polyphaga</taxon>
        <taxon>Cucujiformia</taxon>
        <taxon>Chrysomeloidea</taxon>
        <taxon>Cerambycidae</taxon>
        <taxon>Lepturinae</taxon>
        <taxon>Rhagiini</taxon>
        <taxon>Rhamnusium</taxon>
    </lineage>
</organism>
<comment type="caution">
    <text evidence="2">The sequence shown here is derived from an EMBL/GenBank/DDBJ whole genome shotgun (WGS) entry which is preliminary data.</text>
</comment>
<proteinExistence type="predicted"/>
<dbReference type="EMBL" id="JANEYF010003326">
    <property type="protein sequence ID" value="KAJ8937279.1"/>
    <property type="molecule type" value="Genomic_DNA"/>
</dbReference>
<keyword evidence="3" id="KW-1185">Reference proteome</keyword>
<evidence type="ECO:0000313" key="2">
    <source>
        <dbReference type="EMBL" id="KAJ8937279.1"/>
    </source>
</evidence>
<protein>
    <recommendedName>
        <fullName evidence="1">Dynein heavy chain linker domain-containing protein</fullName>
    </recommendedName>
</protein>
<name>A0AAV8XGY3_9CUCU</name>